<feature type="region of interest" description="Disordered" evidence="3">
    <location>
        <begin position="481"/>
        <end position="545"/>
    </location>
</feature>
<feature type="compositionally biased region" description="Polar residues" evidence="3">
    <location>
        <begin position="977"/>
        <end position="993"/>
    </location>
</feature>
<dbReference type="OrthoDB" id="271595at2759"/>
<evidence type="ECO:0000256" key="2">
    <source>
        <dbReference type="ARBA" id="ARBA00022679"/>
    </source>
</evidence>
<sequence length="1035" mass="116118">EEQQQDEECGEKARNNSSGRSAALERAYVLSHEEQQQDEECGEKARNNSSGRSAALERAYVHDVYENCVEPSGSNRLSSKVAQFLAALEPSSLVCDVGCGNGRYLNSCNPLIYTLGIDRCYRLAKLSKSKGGEVALCDNLELPFRDETFDAVLSVAVVHHFATTERRVGAIRELARILRIGGRVIITVWALEQKQRRFESQDVLIPWQPPKSRSTNISDDEEDEDFLQPYHAYTEDSTNSSRSAGDGDSSSLSSSPGESCYSFVRRAIQKLAGGKRHPWFLDSWNSKDTKNGSSLDYEDAKDLPIELRRLEDFEDFPEPPLSAGLKSRSLGSILNPPPRQIVRSRSSVPSLGAQIPENKPTQPTVEKCRPKLVKQKQSIYDEAFVLPEENFSDETKPYLRKQSSLNEELMAENRIREKERIRKRIQKQISLNEAFLCRSVFTKRLQVIREGFTSKLKTSTGSLERVTKNSLVKIMQNFKNSQDNSETVPLSKDSTQTGSSTTTNVQISGTIKYASSNEEEPKTRRHSRESGSDSSKENSLQSDTSIDEDSFASVIFVGNNKPEQQPNNELTNNIRTPSVPTSPLTMTCPTPAHSPASLICKLQTKTSIDDAPNRFTFEEAHIQKSDDTNNKFLNKKLSPKFQRITKQIVNNLPQIPKFKRSMKFPMVRRTTENSPAVPKLSIPMEIFNPETDDLDSDSSEPSSPDSIDSVISAPKPIKTIETDVSSLNDSENADGSKSPMETNGMTNGQVDNVNYVNRQHLVDFAEKLKAQLLKELDGDDKIIDDDIDRSISDIINDKQPIFNLDDPYIKKLNGEMKDLNSLREELRERRLMLANLNMHQYQNNSTSSTIKEEDELSPKNEPESDEHRVISNYDMALLIEEDTENDIDDDDKCDGPKTKACVKDDVNLSDDHDDDDQKFCQDDIASIINSNDNLNVSLSSQQSLNMSNASSNAPGLSNCKRKRSQQQRSSESKDSWPHSNSTASLDSPSVGGSSTHHRYYHVFREGELDALVEHVASLHIVSSYYERASWCVVAE</sequence>
<feature type="compositionally biased region" description="Low complexity" evidence="3">
    <location>
        <begin position="699"/>
        <end position="712"/>
    </location>
</feature>
<feature type="region of interest" description="Disordered" evidence="3">
    <location>
        <begin position="234"/>
        <end position="258"/>
    </location>
</feature>
<dbReference type="AlphaFoldDB" id="A0A9Q0RWH6"/>
<dbReference type="Pfam" id="PF08241">
    <property type="entry name" value="Methyltransf_11"/>
    <property type="match status" value="1"/>
</dbReference>
<dbReference type="InterPro" id="IPR029063">
    <property type="entry name" value="SAM-dependent_MTases_sf"/>
</dbReference>
<dbReference type="Proteomes" id="UP001151699">
    <property type="component" value="Chromosome C"/>
</dbReference>
<dbReference type="GO" id="GO:0030488">
    <property type="term" value="P:tRNA methylation"/>
    <property type="evidence" value="ECO:0007669"/>
    <property type="project" value="TreeGrafter"/>
</dbReference>
<name>A0A9Q0RWH6_9DIPT</name>
<feature type="non-terminal residue" evidence="5">
    <location>
        <position position="1"/>
    </location>
</feature>
<keyword evidence="6" id="KW-1185">Reference proteome</keyword>
<feature type="compositionally biased region" description="Low complexity" evidence="3">
    <location>
        <begin position="240"/>
        <end position="258"/>
    </location>
</feature>
<protein>
    <submittedName>
        <fullName evidence="5">tRNA methyltransferase 9B</fullName>
    </submittedName>
</protein>
<organism evidence="5 6">
    <name type="scientific">Pseudolycoriella hygida</name>
    <dbReference type="NCBI Taxonomy" id="35572"/>
    <lineage>
        <taxon>Eukaryota</taxon>
        <taxon>Metazoa</taxon>
        <taxon>Ecdysozoa</taxon>
        <taxon>Arthropoda</taxon>
        <taxon>Hexapoda</taxon>
        <taxon>Insecta</taxon>
        <taxon>Pterygota</taxon>
        <taxon>Neoptera</taxon>
        <taxon>Endopterygota</taxon>
        <taxon>Diptera</taxon>
        <taxon>Nematocera</taxon>
        <taxon>Sciaroidea</taxon>
        <taxon>Sciaridae</taxon>
        <taxon>Pseudolycoriella</taxon>
    </lineage>
</organism>
<feature type="compositionally biased region" description="Polar residues" evidence="3">
    <location>
        <begin position="481"/>
        <end position="516"/>
    </location>
</feature>
<dbReference type="InterPro" id="IPR013216">
    <property type="entry name" value="Methyltransf_11"/>
</dbReference>
<evidence type="ECO:0000256" key="1">
    <source>
        <dbReference type="ARBA" id="ARBA00022603"/>
    </source>
</evidence>
<feature type="compositionally biased region" description="Basic and acidic residues" evidence="3">
    <location>
        <begin position="856"/>
        <end position="866"/>
    </location>
</feature>
<dbReference type="GO" id="GO:0005737">
    <property type="term" value="C:cytoplasm"/>
    <property type="evidence" value="ECO:0007669"/>
    <property type="project" value="TreeGrafter"/>
</dbReference>
<keyword evidence="1 5" id="KW-0489">Methyltransferase</keyword>
<dbReference type="InterPro" id="IPR051422">
    <property type="entry name" value="AlkB_tRNA_MeTrf/Diox"/>
</dbReference>
<dbReference type="GO" id="GO:0000049">
    <property type="term" value="F:tRNA binding"/>
    <property type="evidence" value="ECO:0007669"/>
    <property type="project" value="TreeGrafter"/>
</dbReference>
<feature type="compositionally biased region" description="Polar residues" evidence="3">
    <location>
        <begin position="722"/>
        <end position="746"/>
    </location>
</feature>
<dbReference type="EMBL" id="WJQU01000004">
    <property type="protein sequence ID" value="KAJ6634928.1"/>
    <property type="molecule type" value="Genomic_DNA"/>
</dbReference>
<dbReference type="PANTHER" id="PTHR13069">
    <property type="entry name" value="ALKYLATED DNA REPAIR PROTEIN ALKB HOMOLOG 8"/>
    <property type="match status" value="1"/>
</dbReference>
<dbReference type="Gene3D" id="3.40.50.150">
    <property type="entry name" value="Vaccinia Virus protein VP39"/>
    <property type="match status" value="2"/>
</dbReference>
<feature type="region of interest" description="Disordered" evidence="3">
    <location>
        <begin position="687"/>
        <end position="746"/>
    </location>
</feature>
<feature type="region of interest" description="Disordered" evidence="3">
    <location>
        <begin position="842"/>
        <end position="866"/>
    </location>
</feature>
<evidence type="ECO:0000256" key="3">
    <source>
        <dbReference type="SAM" id="MobiDB-lite"/>
    </source>
</evidence>
<evidence type="ECO:0000259" key="4">
    <source>
        <dbReference type="Pfam" id="PF08241"/>
    </source>
</evidence>
<dbReference type="GO" id="GO:0002098">
    <property type="term" value="P:tRNA wobble uridine modification"/>
    <property type="evidence" value="ECO:0007669"/>
    <property type="project" value="TreeGrafter"/>
</dbReference>
<dbReference type="SUPFAM" id="SSF53335">
    <property type="entry name" value="S-adenosyl-L-methionine-dependent methyltransferases"/>
    <property type="match status" value="1"/>
</dbReference>
<evidence type="ECO:0000313" key="6">
    <source>
        <dbReference type="Proteomes" id="UP001151699"/>
    </source>
</evidence>
<dbReference type="PANTHER" id="PTHR13069:SF37">
    <property type="entry name" value="FIRE DANCER"/>
    <property type="match status" value="1"/>
</dbReference>
<reference evidence="5" key="1">
    <citation type="submission" date="2022-07" db="EMBL/GenBank/DDBJ databases">
        <authorList>
            <person name="Trinca V."/>
            <person name="Uliana J.V.C."/>
            <person name="Torres T.T."/>
            <person name="Ward R.J."/>
            <person name="Monesi N."/>
        </authorList>
    </citation>
    <scope>NUCLEOTIDE SEQUENCE</scope>
    <source>
        <strain evidence="5">HSMRA1968</strain>
        <tissue evidence="5">Whole embryos</tissue>
    </source>
</reference>
<proteinExistence type="predicted"/>
<dbReference type="GO" id="GO:0005634">
    <property type="term" value="C:nucleus"/>
    <property type="evidence" value="ECO:0007669"/>
    <property type="project" value="TreeGrafter"/>
</dbReference>
<gene>
    <name evidence="5" type="primary">TRMT9B</name>
    <name evidence="5" type="ORF">Bhyg_13509</name>
</gene>
<dbReference type="GO" id="GO:0106335">
    <property type="term" value="F:tRNA (5-carboxymethyluridine(34)-5-O)-methyltransferase activity"/>
    <property type="evidence" value="ECO:0007669"/>
    <property type="project" value="TreeGrafter"/>
</dbReference>
<feature type="region of interest" description="Disordered" evidence="3">
    <location>
        <begin position="884"/>
        <end position="914"/>
    </location>
</feature>
<dbReference type="GO" id="GO:0008757">
    <property type="term" value="F:S-adenosylmethionine-dependent methyltransferase activity"/>
    <property type="evidence" value="ECO:0007669"/>
    <property type="project" value="InterPro"/>
</dbReference>
<comment type="caution">
    <text evidence="5">The sequence shown here is derived from an EMBL/GenBank/DDBJ whole genome shotgun (WGS) entry which is preliminary data.</text>
</comment>
<feature type="region of interest" description="Disordered" evidence="3">
    <location>
        <begin position="943"/>
        <end position="993"/>
    </location>
</feature>
<feature type="compositionally biased region" description="Basic and acidic residues" evidence="3">
    <location>
        <begin position="893"/>
        <end position="914"/>
    </location>
</feature>
<feature type="non-terminal residue" evidence="5">
    <location>
        <position position="1035"/>
    </location>
</feature>
<keyword evidence="2" id="KW-0808">Transferase</keyword>
<feature type="compositionally biased region" description="Low complexity" evidence="3">
    <location>
        <begin position="943"/>
        <end position="953"/>
    </location>
</feature>
<feature type="domain" description="Methyltransferase type 11" evidence="4">
    <location>
        <begin position="96"/>
        <end position="186"/>
    </location>
</feature>
<feature type="region of interest" description="Disordered" evidence="3">
    <location>
        <begin position="1"/>
        <end position="50"/>
    </location>
</feature>
<evidence type="ECO:0000313" key="5">
    <source>
        <dbReference type="EMBL" id="KAJ6634928.1"/>
    </source>
</evidence>
<feature type="region of interest" description="Disordered" evidence="3">
    <location>
        <begin position="345"/>
        <end position="364"/>
    </location>
</feature>
<dbReference type="CDD" id="cd02440">
    <property type="entry name" value="AdoMet_MTases"/>
    <property type="match status" value="1"/>
</dbReference>
<accession>A0A9Q0RWH6</accession>
<dbReference type="FunFam" id="3.40.50.150:FF:000195">
    <property type="entry name" value="Methyltransferase domain containing protein"/>
    <property type="match status" value="1"/>
</dbReference>